<feature type="signal peptide" evidence="4">
    <location>
        <begin position="1"/>
        <end position="21"/>
    </location>
</feature>
<keyword evidence="7" id="KW-1185">Reference proteome</keyword>
<keyword evidence="3" id="KW-0720">Serine protease</keyword>
<dbReference type="InterPro" id="IPR001314">
    <property type="entry name" value="Peptidase_S1A"/>
</dbReference>
<dbReference type="EMBL" id="CAJNOC010001095">
    <property type="protein sequence ID" value="CAF0834529.1"/>
    <property type="molecule type" value="Genomic_DNA"/>
</dbReference>
<keyword evidence="1" id="KW-1015">Disulfide bond</keyword>
<proteinExistence type="inferred from homology"/>
<gene>
    <name evidence="6" type="ORF">OXX778_LOCUS8135</name>
</gene>
<dbReference type="Pfam" id="PF00089">
    <property type="entry name" value="Trypsin"/>
    <property type="match status" value="1"/>
</dbReference>
<dbReference type="GO" id="GO:0004252">
    <property type="term" value="F:serine-type endopeptidase activity"/>
    <property type="evidence" value="ECO:0007669"/>
    <property type="project" value="InterPro"/>
</dbReference>
<dbReference type="InterPro" id="IPR033116">
    <property type="entry name" value="TRYPSIN_SER"/>
</dbReference>
<evidence type="ECO:0000256" key="1">
    <source>
        <dbReference type="ARBA" id="ARBA00023157"/>
    </source>
</evidence>
<dbReference type="PROSITE" id="PS50240">
    <property type="entry name" value="TRYPSIN_DOM"/>
    <property type="match status" value="1"/>
</dbReference>
<feature type="chain" id="PRO_5032451470" description="Peptidase S1 domain-containing protein" evidence="4">
    <location>
        <begin position="22"/>
        <end position="302"/>
    </location>
</feature>
<dbReference type="Gene3D" id="2.40.10.10">
    <property type="entry name" value="Trypsin-like serine proteases"/>
    <property type="match status" value="1"/>
</dbReference>
<evidence type="ECO:0000313" key="7">
    <source>
        <dbReference type="Proteomes" id="UP000663879"/>
    </source>
</evidence>
<dbReference type="AlphaFoldDB" id="A0A813UZF9"/>
<evidence type="ECO:0000259" key="5">
    <source>
        <dbReference type="PROSITE" id="PS50240"/>
    </source>
</evidence>
<evidence type="ECO:0000256" key="4">
    <source>
        <dbReference type="SAM" id="SignalP"/>
    </source>
</evidence>
<dbReference type="InterPro" id="IPR043504">
    <property type="entry name" value="Peptidase_S1_PA_chymotrypsin"/>
</dbReference>
<dbReference type="CDD" id="cd00190">
    <property type="entry name" value="Tryp_SPc"/>
    <property type="match status" value="1"/>
</dbReference>
<dbReference type="PROSITE" id="PS00135">
    <property type="entry name" value="TRYPSIN_SER"/>
    <property type="match status" value="1"/>
</dbReference>
<dbReference type="PANTHER" id="PTHR24252:SF7">
    <property type="entry name" value="HYALIN"/>
    <property type="match status" value="1"/>
</dbReference>
<sequence>MLKIFISSILIVLFYVKLIHSQSENCGIIAPSVRNYIFGGKSSLIEQWPWQLHLKITNKHVKNFEDYDHANCGGTILDDSWIVTAAHCFSDHHEPNIFILNGHNTTLNDNYKLIKYDEIIKHPNYREYTGNHEFSTNDIALVKISNSYRFLKSLPRPCLPKQNSIIPANSICYITGFGASDRFDTQPVKRLKEGKVAIKYDKICIKSLSLPYYDNDTMICAGRAKGSKANSCQGDSGGPLVCEGSFGDSKQERWYLFGITSFGALDCTSFSSSVYTKVSSYVDWINETIRRKRSYKRSIFGH</sequence>
<dbReference type="GO" id="GO:0006508">
    <property type="term" value="P:proteolysis"/>
    <property type="evidence" value="ECO:0007669"/>
    <property type="project" value="UniProtKB-KW"/>
</dbReference>
<comment type="similarity">
    <text evidence="2">Belongs to the peptidase S1 family. CLIP subfamily.</text>
</comment>
<comment type="caution">
    <text evidence="6">The sequence shown here is derived from an EMBL/GenBank/DDBJ whole genome shotgun (WGS) entry which is preliminary data.</text>
</comment>
<dbReference type="InterPro" id="IPR009003">
    <property type="entry name" value="Peptidase_S1_PA"/>
</dbReference>
<dbReference type="SMART" id="SM00020">
    <property type="entry name" value="Tryp_SPc"/>
    <property type="match status" value="1"/>
</dbReference>
<dbReference type="PANTHER" id="PTHR24252">
    <property type="entry name" value="ACROSIN-RELATED"/>
    <property type="match status" value="1"/>
</dbReference>
<evidence type="ECO:0000256" key="3">
    <source>
        <dbReference type="RuleBase" id="RU363034"/>
    </source>
</evidence>
<dbReference type="SUPFAM" id="SSF50494">
    <property type="entry name" value="Trypsin-like serine proteases"/>
    <property type="match status" value="1"/>
</dbReference>
<dbReference type="FunFam" id="2.40.10.10:FF:000068">
    <property type="entry name" value="transmembrane protease serine 2"/>
    <property type="match status" value="1"/>
</dbReference>
<dbReference type="InterPro" id="IPR001254">
    <property type="entry name" value="Trypsin_dom"/>
</dbReference>
<protein>
    <recommendedName>
        <fullName evidence="5">Peptidase S1 domain-containing protein</fullName>
    </recommendedName>
</protein>
<accession>A0A813UZF9</accession>
<reference evidence="6" key="1">
    <citation type="submission" date="2021-02" db="EMBL/GenBank/DDBJ databases">
        <authorList>
            <person name="Nowell W R."/>
        </authorList>
    </citation>
    <scope>NUCLEOTIDE SEQUENCE</scope>
    <source>
        <strain evidence="6">Ploen Becks lab</strain>
    </source>
</reference>
<dbReference type="FunFam" id="2.40.10.10:FF:000002">
    <property type="entry name" value="Transmembrane protease serine"/>
    <property type="match status" value="1"/>
</dbReference>
<keyword evidence="3" id="KW-0378">Hydrolase</keyword>
<feature type="domain" description="Peptidase S1" evidence="5">
    <location>
        <begin position="37"/>
        <end position="290"/>
    </location>
</feature>
<keyword evidence="4" id="KW-0732">Signal</keyword>
<dbReference type="OrthoDB" id="9425590at2759"/>
<organism evidence="6 7">
    <name type="scientific">Brachionus calyciflorus</name>
    <dbReference type="NCBI Taxonomy" id="104777"/>
    <lineage>
        <taxon>Eukaryota</taxon>
        <taxon>Metazoa</taxon>
        <taxon>Spiralia</taxon>
        <taxon>Gnathifera</taxon>
        <taxon>Rotifera</taxon>
        <taxon>Eurotatoria</taxon>
        <taxon>Monogononta</taxon>
        <taxon>Pseudotrocha</taxon>
        <taxon>Ploima</taxon>
        <taxon>Brachionidae</taxon>
        <taxon>Brachionus</taxon>
    </lineage>
</organism>
<keyword evidence="3" id="KW-0645">Protease</keyword>
<dbReference type="InterPro" id="IPR018114">
    <property type="entry name" value="TRYPSIN_HIS"/>
</dbReference>
<name>A0A813UZF9_9BILA</name>
<evidence type="ECO:0000256" key="2">
    <source>
        <dbReference type="ARBA" id="ARBA00024195"/>
    </source>
</evidence>
<dbReference type="Proteomes" id="UP000663879">
    <property type="component" value="Unassembled WGS sequence"/>
</dbReference>
<dbReference type="PROSITE" id="PS00134">
    <property type="entry name" value="TRYPSIN_HIS"/>
    <property type="match status" value="1"/>
</dbReference>
<evidence type="ECO:0000313" key="6">
    <source>
        <dbReference type="EMBL" id="CAF0834529.1"/>
    </source>
</evidence>
<dbReference type="PRINTS" id="PR00722">
    <property type="entry name" value="CHYMOTRYPSIN"/>
</dbReference>